<protein>
    <submittedName>
        <fullName evidence="3">NADP oxidoreductase</fullName>
    </submittedName>
</protein>
<evidence type="ECO:0000256" key="1">
    <source>
        <dbReference type="ARBA" id="ARBA00023002"/>
    </source>
</evidence>
<dbReference type="InterPro" id="IPR036291">
    <property type="entry name" value="NAD(P)-bd_dom_sf"/>
</dbReference>
<dbReference type="EMBL" id="WOEY01000087">
    <property type="protein sequence ID" value="NPT43930.1"/>
    <property type="molecule type" value="Genomic_DNA"/>
</dbReference>
<evidence type="ECO:0000313" key="3">
    <source>
        <dbReference type="EMBL" id="NPT43930.1"/>
    </source>
</evidence>
<evidence type="ECO:0000313" key="4">
    <source>
        <dbReference type="Proteomes" id="UP000652198"/>
    </source>
</evidence>
<keyword evidence="1" id="KW-0560">Oxidoreductase</keyword>
<dbReference type="InterPro" id="IPR051267">
    <property type="entry name" value="STEAP_metalloreductase"/>
</dbReference>
<keyword evidence="4" id="KW-1185">Reference proteome</keyword>
<proteinExistence type="predicted"/>
<reference evidence="3 4" key="1">
    <citation type="submission" date="2019-11" db="EMBL/GenBank/DDBJ databases">
        <title>Metabolism of dissolved organic matter in forest soils.</title>
        <authorList>
            <person name="Cyle K.T."/>
            <person name="Wilhelm R.C."/>
            <person name="Martinez C.E."/>
        </authorList>
    </citation>
    <scope>NUCLEOTIDE SEQUENCE [LARGE SCALE GENOMIC DNA]</scope>
    <source>
        <strain evidence="3 4">1N</strain>
    </source>
</reference>
<name>A0ABX2BVE9_9BURK</name>
<dbReference type="PANTHER" id="PTHR14239">
    <property type="entry name" value="DUDULIN-RELATED"/>
    <property type="match status" value="1"/>
</dbReference>
<accession>A0ABX2BVE9</accession>
<dbReference type="InterPro" id="IPR028939">
    <property type="entry name" value="P5C_Rdtase_cat_N"/>
</dbReference>
<organism evidence="3 4">
    <name type="scientific">Paraburkholderia solitsugae</name>
    <dbReference type="NCBI Taxonomy" id="2675748"/>
    <lineage>
        <taxon>Bacteria</taxon>
        <taxon>Pseudomonadati</taxon>
        <taxon>Pseudomonadota</taxon>
        <taxon>Betaproteobacteria</taxon>
        <taxon>Burkholderiales</taxon>
        <taxon>Burkholderiaceae</taxon>
        <taxon>Paraburkholderia</taxon>
    </lineage>
</organism>
<feature type="domain" description="Pyrroline-5-carboxylate reductase catalytic N-terminal" evidence="2">
    <location>
        <begin position="5"/>
        <end position="94"/>
    </location>
</feature>
<dbReference type="Gene3D" id="3.40.50.720">
    <property type="entry name" value="NAD(P)-binding Rossmann-like Domain"/>
    <property type="match status" value="1"/>
</dbReference>
<dbReference type="Pfam" id="PF03807">
    <property type="entry name" value="F420_oxidored"/>
    <property type="match status" value="1"/>
</dbReference>
<dbReference type="SUPFAM" id="SSF51735">
    <property type="entry name" value="NAD(P)-binding Rossmann-fold domains"/>
    <property type="match status" value="1"/>
</dbReference>
<comment type="caution">
    <text evidence="3">The sequence shown here is derived from an EMBL/GenBank/DDBJ whole genome shotgun (WGS) entry which is preliminary data.</text>
</comment>
<sequence>MKMEIGILGASTVGMTLGSKLARSGHRVAIANSRGPESLAESLAGIEGPLVAASKADLLASSEIVFLAVPWVKVREVITSDIDWNGRILVDATNIFTSYAPEFRVDDLRGDSGSEIVARLAPSARVVKAFNTVPFAVMFAPHLQTQKRVLFVATDDQSAAATVAGLITELGLHPIVLGPLASAGRQMELGGVFSGVELLTPSEEAAQ</sequence>
<gene>
    <name evidence="3" type="ORF">GNZ12_22000</name>
</gene>
<dbReference type="Proteomes" id="UP000652198">
    <property type="component" value="Unassembled WGS sequence"/>
</dbReference>
<evidence type="ECO:0000259" key="2">
    <source>
        <dbReference type="Pfam" id="PF03807"/>
    </source>
</evidence>